<gene>
    <name evidence="1" type="ORF">TPAS_1975</name>
</gene>
<proteinExistence type="predicted"/>
<evidence type="ECO:0000313" key="2">
    <source>
        <dbReference type="Proteomes" id="UP000195985"/>
    </source>
</evidence>
<dbReference type="STRING" id="43064.SAMN04488086_11448"/>
<organism evidence="1 2">
    <name type="scientific">Trichococcus pasteurii</name>
    <dbReference type="NCBI Taxonomy" id="43064"/>
    <lineage>
        <taxon>Bacteria</taxon>
        <taxon>Bacillati</taxon>
        <taxon>Bacillota</taxon>
        <taxon>Bacilli</taxon>
        <taxon>Lactobacillales</taxon>
        <taxon>Carnobacteriaceae</taxon>
        <taxon>Trichococcus</taxon>
    </lineage>
</organism>
<dbReference type="Proteomes" id="UP000195985">
    <property type="component" value="Unassembled WGS sequence"/>
</dbReference>
<dbReference type="EMBL" id="FWEY01000005">
    <property type="protein sequence ID" value="SLM52281.1"/>
    <property type="molecule type" value="Genomic_DNA"/>
</dbReference>
<name>A0A1W1IH87_9LACT</name>
<sequence>MDKILILVVVVGIVGYSWQQSKKYLSPTSSFNAIITFDPEHYTDIRWFEVFRKLAHWEKFGAYSFKGNVAMNAEDIIHLIHKELEVPLENFKVKVFPIEKTSFDYIVTFKKISRPEIEDYPHLAELAIWNTYGKNSYRLWLGMSVEQFREVISQELHIPEDSFTVYCPANLVWTRFL</sequence>
<dbReference type="AlphaFoldDB" id="A0A1W1IH87"/>
<evidence type="ECO:0000313" key="1">
    <source>
        <dbReference type="EMBL" id="SLM52281.1"/>
    </source>
</evidence>
<dbReference type="OrthoDB" id="2297535at2"/>
<reference evidence="2" key="1">
    <citation type="submission" date="2016-04" db="EMBL/GenBank/DDBJ databases">
        <authorList>
            <person name="Strepis N."/>
        </authorList>
    </citation>
    <scope>NUCLEOTIDE SEQUENCE [LARGE SCALE GENOMIC DNA]</scope>
</reference>
<accession>A0A1W1IH87</accession>
<dbReference type="RefSeq" id="WP_086943046.1">
    <property type="nucleotide sequence ID" value="NZ_FONM01000014.1"/>
</dbReference>
<keyword evidence="2" id="KW-1185">Reference proteome</keyword>
<protein>
    <submittedName>
        <fullName evidence="1">Uncharacterized protein</fullName>
    </submittedName>
</protein>